<feature type="region of interest" description="Disordered" evidence="1">
    <location>
        <begin position="472"/>
        <end position="553"/>
    </location>
</feature>
<evidence type="ECO:0000256" key="1">
    <source>
        <dbReference type="SAM" id="MobiDB-lite"/>
    </source>
</evidence>
<feature type="region of interest" description="Disordered" evidence="1">
    <location>
        <begin position="338"/>
        <end position="378"/>
    </location>
</feature>
<protein>
    <submittedName>
        <fullName evidence="2">Uncharacterized protein</fullName>
    </submittedName>
</protein>
<feature type="compositionally biased region" description="Basic and acidic residues" evidence="1">
    <location>
        <begin position="525"/>
        <end position="535"/>
    </location>
</feature>
<dbReference type="GO" id="GO:0016757">
    <property type="term" value="F:glycosyltransferase activity"/>
    <property type="evidence" value="ECO:0007669"/>
    <property type="project" value="InterPro"/>
</dbReference>
<gene>
    <name evidence="2" type="ORF">OHK93_005561</name>
</gene>
<dbReference type="PANTHER" id="PTHR31410:SF1">
    <property type="entry name" value="POST-GPI ATTACHMENT TO PROTEINS FACTOR 4"/>
    <property type="match status" value="1"/>
</dbReference>
<feature type="compositionally biased region" description="Basic and acidic residues" evidence="1">
    <location>
        <begin position="543"/>
        <end position="553"/>
    </location>
</feature>
<accession>A0AA43QJ71</accession>
<feature type="compositionally biased region" description="Basic and acidic residues" evidence="1">
    <location>
        <begin position="359"/>
        <end position="378"/>
    </location>
</feature>
<feature type="compositionally biased region" description="Acidic residues" evidence="1">
    <location>
        <begin position="472"/>
        <end position="484"/>
    </location>
</feature>
<dbReference type="AlphaFoldDB" id="A0AA43QJ71"/>
<feature type="compositionally biased region" description="Basic and acidic residues" evidence="1">
    <location>
        <begin position="498"/>
        <end position="513"/>
    </location>
</feature>
<dbReference type="GO" id="GO:0006506">
    <property type="term" value="P:GPI anchor biosynthetic process"/>
    <property type="evidence" value="ECO:0007669"/>
    <property type="project" value="InterPro"/>
</dbReference>
<dbReference type="InterPro" id="IPR029675">
    <property type="entry name" value="PGAP4"/>
</dbReference>
<organism evidence="2 3">
    <name type="scientific">Ramalina farinacea</name>
    <dbReference type="NCBI Taxonomy" id="258253"/>
    <lineage>
        <taxon>Eukaryota</taxon>
        <taxon>Fungi</taxon>
        <taxon>Dikarya</taxon>
        <taxon>Ascomycota</taxon>
        <taxon>Pezizomycotina</taxon>
        <taxon>Lecanoromycetes</taxon>
        <taxon>OSLEUM clade</taxon>
        <taxon>Lecanoromycetidae</taxon>
        <taxon>Lecanorales</taxon>
        <taxon>Lecanorineae</taxon>
        <taxon>Ramalinaceae</taxon>
        <taxon>Ramalina</taxon>
    </lineage>
</organism>
<sequence length="553" mass="62577">MIWYLGFWYLSNASAVDPTSYFFDRAKGYERIYSSKREEQALTYIETANKADFTRPTSRDSPSMCIGIATITRKSDKQYVEGAVGSLLEGLTDAERAQIYLILFIAHTDPSRHPIFQELWPQTVSNEVLTYNVSDNDLKQLRMFEDEHHPRNKSIYDYGYLLKNCLRTGAEWISIIEDDVIARAGWYDMACVALKEAQNISRGASWLYLRMFYTENLLGWNGEEWPRYLSWSLLLTKKGEQPDRPPPTKRLKAERGPSADPTFTGKSRPRPRSSIKDEAGRAASSSPPPSQPPQQSPLRSGLNGDDIYIMVEDEFLATAQTFTRHLHHAEYQRLKRLAKDRNNGDIPKVSRPTDGTTAMREELRKKKQAEEVGARTKKGVEDALPPQRRRAVSDSDSEVDVVVAKDHEPWQGTHLQSFMTASPQNSKRSLVGLQGVSSRTRAAAGFMKAQKQSPSKSQEKTIFPIEKVVEEQANEEASDTDDLDAPAKAIAGKSHKPVKVDKVKSASYDDKMGNHHAQVRARLKARQEEEVEERKKKAAAQSARRDEIPVFLV</sequence>
<evidence type="ECO:0000313" key="2">
    <source>
        <dbReference type="EMBL" id="MDI1486334.1"/>
    </source>
</evidence>
<dbReference type="CDD" id="cd22189">
    <property type="entry name" value="PGAP4-like_fungal"/>
    <property type="match status" value="1"/>
</dbReference>
<dbReference type="GO" id="GO:0000139">
    <property type="term" value="C:Golgi membrane"/>
    <property type="evidence" value="ECO:0007669"/>
    <property type="project" value="InterPro"/>
</dbReference>
<dbReference type="EMBL" id="JAPUFD010000003">
    <property type="protein sequence ID" value="MDI1486334.1"/>
    <property type="molecule type" value="Genomic_DNA"/>
</dbReference>
<dbReference type="PANTHER" id="PTHR31410">
    <property type="entry name" value="TRANSMEMBRANE PROTEIN 246"/>
    <property type="match status" value="1"/>
</dbReference>
<feature type="region of interest" description="Disordered" evidence="1">
    <location>
        <begin position="239"/>
        <end position="303"/>
    </location>
</feature>
<dbReference type="Proteomes" id="UP001161017">
    <property type="component" value="Unassembled WGS sequence"/>
</dbReference>
<comment type="caution">
    <text evidence="2">The sequence shown here is derived from an EMBL/GenBank/DDBJ whole genome shotgun (WGS) entry which is preliminary data.</text>
</comment>
<feature type="compositionally biased region" description="Pro residues" evidence="1">
    <location>
        <begin position="286"/>
        <end position="295"/>
    </location>
</feature>
<keyword evidence="3" id="KW-1185">Reference proteome</keyword>
<name>A0AA43QJ71_9LECA</name>
<evidence type="ECO:0000313" key="3">
    <source>
        <dbReference type="Proteomes" id="UP001161017"/>
    </source>
</evidence>
<reference evidence="2" key="1">
    <citation type="journal article" date="2023" name="Genome Biol. Evol.">
        <title>First Whole Genome Sequence and Flow Cytometry Genome Size Data for the Lichen-Forming Fungus Ramalina farinacea (Ascomycota).</title>
        <authorList>
            <person name="Llewellyn T."/>
            <person name="Mian S."/>
            <person name="Hill R."/>
            <person name="Leitch I.J."/>
            <person name="Gaya E."/>
        </authorList>
    </citation>
    <scope>NUCLEOTIDE SEQUENCE</scope>
    <source>
        <strain evidence="2">LIQ254RAFAR</strain>
    </source>
</reference>
<proteinExistence type="predicted"/>